<dbReference type="Proteomes" id="UP000199118">
    <property type="component" value="Unassembled WGS sequence"/>
</dbReference>
<protein>
    <recommendedName>
        <fullName evidence="1">Thioredoxin reductase</fullName>
    </recommendedName>
</protein>
<dbReference type="STRING" id="356660.SAMN05444336_10161"/>
<dbReference type="Pfam" id="PF07992">
    <property type="entry name" value="Pyr_redox_2"/>
    <property type="match status" value="1"/>
</dbReference>
<dbReference type="PANTHER" id="PTHR48105">
    <property type="entry name" value="THIOREDOXIN REDUCTASE 1-RELATED-RELATED"/>
    <property type="match status" value="1"/>
</dbReference>
<evidence type="ECO:0000313" key="5">
    <source>
        <dbReference type="EMBL" id="SDW06884.1"/>
    </source>
</evidence>
<dbReference type="Gene3D" id="3.50.50.60">
    <property type="entry name" value="FAD/NAD(P)-binding domain"/>
    <property type="match status" value="2"/>
</dbReference>
<organism evidence="5 6">
    <name type="scientific">Albimonas donghaensis</name>
    <dbReference type="NCBI Taxonomy" id="356660"/>
    <lineage>
        <taxon>Bacteria</taxon>
        <taxon>Pseudomonadati</taxon>
        <taxon>Pseudomonadota</taxon>
        <taxon>Alphaproteobacteria</taxon>
        <taxon>Rhodobacterales</taxon>
        <taxon>Paracoccaceae</taxon>
        <taxon>Albimonas</taxon>
    </lineage>
</organism>
<dbReference type="RefSeq" id="WP_092679161.1">
    <property type="nucleotide sequence ID" value="NZ_FNMZ01000001.1"/>
</dbReference>
<dbReference type="PRINTS" id="PR00469">
    <property type="entry name" value="PNDRDTASEII"/>
</dbReference>
<dbReference type="InterPro" id="IPR050097">
    <property type="entry name" value="Ferredoxin-NADP_redctase_2"/>
</dbReference>
<evidence type="ECO:0000256" key="3">
    <source>
        <dbReference type="ARBA" id="ARBA00023002"/>
    </source>
</evidence>
<name>A0A1H2QJP1_9RHOB</name>
<dbReference type="InterPro" id="IPR023753">
    <property type="entry name" value="FAD/NAD-binding_dom"/>
</dbReference>
<dbReference type="InterPro" id="IPR036188">
    <property type="entry name" value="FAD/NAD-bd_sf"/>
</dbReference>
<dbReference type="PRINTS" id="PR00368">
    <property type="entry name" value="FADPNR"/>
</dbReference>
<evidence type="ECO:0000259" key="4">
    <source>
        <dbReference type="Pfam" id="PF07992"/>
    </source>
</evidence>
<accession>A0A1H2QJP1</accession>
<sequence length="305" mass="31064">MFDVAVIGGSFAGLTAALQLGRASRSVLVIDAGAPRNRTSPGAHGAAGWDGRPPAEILARFRADLAAYPTVALRAGTAEDVSGGPDGFEVRLAGGDRVAARRILLAHGQRDVLPPIPGVAEAWGRRVLHCPYCHGYEVKGAPLAVLALHPTAAHQALMLRADWSDRVTLYGAGPEGLDIAALEAAGVLADPRGVEAVRADDAGADLFLTGGGTARVGALFLAPRATLEGSPAARLGCAADEGPMGRFLRVGPMGQTSLPGVFAAGDLARPMPNINFALADGAQSGVACHASLLFPGFVPPLEIAA</sequence>
<dbReference type="EMBL" id="FNMZ01000001">
    <property type="protein sequence ID" value="SDW06884.1"/>
    <property type="molecule type" value="Genomic_DNA"/>
</dbReference>
<reference evidence="5 6" key="1">
    <citation type="submission" date="2016-10" db="EMBL/GenBank/DDBJ databases">
        <authorList>
            <person name="de Groot N.N."/>
        </authorList>
    </citation>
    <scope>NUCLEOTIDE SEQUENCE [LARGE SCALE GENOMIC DNA]</scope>
    <source>
        <strain evidence="5 6">DSM 17890</strain>
    </source>
</reference>
<proteinExistence type="predicted"/>
<dbReference type="SUPFAM" id="SSF51905">
    <property type="entry name" value="FAD/NAD(P)-binding domain"/>
    <property type="match status" value="1"/>
</dbReference>
<dbReference type="AlphaFoldDB" id="A0A1H2QJP1"/>
<keyword evidence="2" id="KW-0285">Flavoprotein</keyword>
<feature type="domain" description="FAD/NAD(P)-binding" evidence="4">
    <location>
        <begin position="2"/>
        <end position="275"/>
    </location>
</feature>
<dbReference type="GO" id="GO:0016491">
    <property type="term" value="F:oxidoreductase activity"/>
    <property type="evidence" value="ECO:0007669"/>
    <property type="project" value="UniProtKB-KW"/>
</dbReference>
<keyword evidence="6" id="KW-1185">Reference proteome</keyword>
<gene>
    <name evidence="5" type="ORF">SAMN05444336_10161</name>
</gene>
<evidence type="ECO:0000256" key="2">
    <source>
        <dbReference type="ARBA" id="ARBA00022630"/>
    </source>
</evidence>
<keyword evidence="3" id="KW-0560">Oxidoreductase</keyword>
<evidence type="ECO:0000313" key="6">
    <source>
        <dbReference type="Proteomes" id="UP000199118"/>
    </source>
</evidence>
<evidence type="ECO:0000256" key="1">
    <source>
        <dbReference type="ARBA" id="ARBA00018719"/>
    </source>
</evidence>
<dbReference type="OrthoDB" id="9786503at2"/>